<sequence length="245" mass="28138">MVCGCGIELECHTFLIDLIPFEHSNFDVIVGMDWLSKLKAKIVCFEKILQIPLTNREVLEVHREQPEGNLKLLMTMKVDEQKLKDIPVVRNFPGVFLENLSGLPSSREVEFCIDLILGAMPVAKLPYCLATTEMQELSNQLKELQDKGFIRPSSSPRGAPVLFVKKKDGFFSVDDLFDQLQGSRYFSKIDLRSGYHQLIVREEDIPKTAFKTRYRHFEFTVVTPRQGGNTRRNEDGYHHNTMVSQ</sequence>
<evidence type="ECO:0000313" key="2">
    <source>
        <dbReference type="EMBL" id="GJS54751.1"/>
    </source>
</evidence>
<name>A0ABQ4WQ58_9ASTR</name>
<keyword evidence="2" id="KW-0695">RNA-directed DNA polymerase</keyword>
<reference evidence="2" key="1">
    <citation type="journal article" date="2022" name="Int. J. Mol. Sci.">
        <title>Draft Genome of Tanacetum Coccineum: Genomic Comparison of Closely Related Tanacetum-Family Plants.</title>
        <authorList>
            <person name="Yamashiro T."/>
            <person name="Shiraishi A."/>
            <person name="Nakayama K."/>
            <person name="Satake H."/>
        </authorList>
    </citation>
    <scope>NUCLEOTIDE SEQUENCE</scope>
</reference>
<dbReference type="PANTHER" id="PTHR15503">
    <property type="entry name" value="LDOC1 RELATED"/>
    <property type="match status" value="1"/>
</dbReference>
<keyword evidence="2" id="KW-0548">Nucleotidyltransferase</keyword>
<dbReference type="Gene3D" id="2.40.70.10">
    <property type="entry name" value="Acid Proteases"/>
    <property type="match status" value="1"/>
</dbReference>
<comment type="caution">
    <text evidence="2">The sequence shown here is derived from an EMBL/GenBank/DDBJ whole genome shotgun (WGS) entry which is preliminary data.</text>
</comment>
<feature type="region of interest" description="Disordered" evidence="1">
    <location>
        <begin position="225"/>
        <end position="245"/>
    </location>
</feature>
<dbReference type="PANTHER" id="PTHR15503:SF45">
    <property type="entry name" value="RNA-DIRECTED DNA POLYMERASE HOMOLOG"/>
    <property type="match status" value="1"/>
</dbReference>
<organism evidence="2 3">
    <name type="scientific">Tanacetum coccineum</name>
    <dbReference type="NCBI Taxonomy" id="301880"/>
    <lineage>
        <taxon>Eukaryota</taxon>
        <taxon>Viridiplantae</taxon>
        <taxon>Streptophyta</taxon>
        <taxon>Embryophyta</taxon>
        <taxon>Tracheophyta</taxon>
        <taxon>Spermatophyta</taxon>
        <taxon>Magnoliopsida</taxon>
        <taxon>eudicotyledons</taxon>
        <taxon>Gunneridae</taxon>
        <taxon>Pentapetalae</taxon>
        <taxon>asterids</taxon>
        <taxon>campanulids</taxon>
        <taxon>Asterales</taxon>
        <taxon>Asteraceae</taxon>
        <taxon>Asteroideae</taxon>
        <taxon>Anthemideae</taxon>
        <taxon>Anthemidinae</taxon>
        <taxon>Tanacetum</taxon>
    </lineage>
</organism>
<protein>
    <submittedName>
        <fullName evidence="2">Reverse transcriptase domain-containing protein</fullName>
    </submittedName>
</protein>
<gene>
    <name evidence="2" type="ORF">Tco_0628113</name>
</gene>
<dbReference type="Gene3D" id="3.30.70.270">
    <property type="match status" value="1"/>
</dbReference>
<dbReference type="CDD" id="cd01647">
    <property type="entry name" value="RT_LTR"/>
    <property type="match status" value="1"/>
</dbReference>
<dbReference type="InterPro" id="IPR043128">
    <property type="entry name" value="Rev_trsase/Diguanyl_cyclase"/>
</dbReference>
<keyword evidence="3" id="KW-1185">Reference proteome</keyword>
<reference evidence="2" key="2">
    <citation type="submission" date="2022-01" db="EMBL/GenBank/DDBJ databases">
        <authorList>
            <person name="Yamashiro T."/>
            <person name="Shiraishi A."/>
            <person name="Satake H."/>
            <person name="Nakayama K."/>
        </authorList>
    </citation>
    <scope>NUCLEOTIDE SEQUENCE</scope>
</reference>
<dbReference type="EMBL" id="BQNB010008821">
    <property type="protein sequence ID" value="GJS54751.1"/>
    <property type="molecule type" value="Genomic_DNA"/>
</dbReference>
<dbReference type="Proteomes" id="UP001151760">
    <property type="component" value="Unassembled WGS sequence"/>
</dbReference>
<accession>A0ABQ4WQ58</accession>
<keyword evidence="2" id="KW-0808">Transferase</keyword>
<dbReference type="SUPFAM" id="SSF56672">
    <property type="entry name" value="DNA/RNA polymerases"/>
    <property type="match status" value="1"/>
</dbReference>
<dbReference type="InterPro" id="IPR043502">
    <property type="entry name" value="DNA/RNA_pol_sf"/>
</dbReference>
<proteinExistence type="predicted"/>
<dbReference type="Gene3D" id="3.10.10.10">
    <property type="entry name" value="HIV Type 1 Reverse Transcriptase, subunit A, domain 1"/>
    <property type="match status" value="2"/>
</dbReference>
<dbReference type="InterPro" id="IPR032567">
    <property type="entry name" value="RTL1-rel"/>
</dbReference>
<dbReference type="InterPro" id="IPR021109">
    <property type="entry name" value="Peptidase_aspartic_dom_sf"/>
</dbReference>
<evidence type="ECO:0000313" key="3">
    <source>
        <dbReference type="Proteomes" id="UP001151760"/>
    </source>
</evidence>
<dbReference type="Pfam" id="PF08284">
    <property type="entry name" value="RVP_2"/>
    <property type="match status" value="1"/>
</dbReference>
<evidence type="ECO:0000256" key="1">
    <source>
        <dbReference type="SAM" id="MobiDB-lite"/>
    </source>
</evidence>
<dbReference type="GO" id="GO:0003964">
    <property type="term" value="F:RNA-directed DNA polymerase activity"/>
    <property type="evidence" value="ECO:0007669"/>
    <property type="project" value="UniProtKB-KW"/>
</dbReference>